<dbReference type="RefSeq" id="WP_091784169.1">
    <property type="nucleotide sequence ID" value="NZ_LT629711.1"/>
</dbReference>
<sequence length="328" mass="33612">MARATGIGSLPGTDVGEALRGVREILGDGHLPYLPELPARGPGADMIGRAAGLLVDLPVDLQPGGWRFVDRPGRDSARTASLWRQDLDQLAEVFDGYGGDLKLQVTGPFTLAAGVELNRGEKSLGDEGAVRDLVGSLAEGVRQHVAEVRRLVPGASVVLQLDEPSLPAVLAGRLPTASGYGHLRAVDPQTAISGLRDVLAAAPEGTATVVHCCDPAIPLPLLRATGVGAVALDVTRLTPMRWESVAATVEEGVALYAGCLPTDGTGTVGSAADLVARGWADAGMPAGGLGALTATPACGLPGLTPEGAWRVQRAAVDVAAEWSERAES</sequence>
<reference evidence="3" key="1">
    <citation type="submission" date="2016-10" db="EMBL/GenBank/DDBJ databases">
        <authorList>
            <person name="Varghese N."/>
            <person name="Submissions S."/>
        </authorList>
    </citation>
    <scope>NUCLEOTIDE SEQUENCE [LARGE SCALE GENOMIC DNA]</scope>
    <source>
        <strain evidence="3">DSM 22329</strain>
    </source>
</reference>
<evidence type="ECO:0000313" key="2">
    <source>
        <dbReference type="EMBL" id="SDP22114.1"/>
    </source>
</evidence>
<dbReference type="Pfam" id="PF01717">
    <property type="entry name" value="Meth_synt_2"/>
    <property type="match status" value="1"/>
</dbReference>
<feature type="domain" description="Cobalamin-independent methionine synthase MetE C-terminal/archaeal" evidence="1">
    <location>
        <begin position="5"/>
        <end position="320"/>
    </location>
</feature>
<evidence type="ECO:0000313" key="3">
    <source>
        <dbReference type="Proteomes" id="UP000199077"/>
    </source>
</evidence>
<dbReference type="InterPro" id="IPR002629">
    <property type="entry name" value="Met_Synth_C/arc"/>
</dbReference>
<protein>
    <submittedName>
        <fullName evidence="2">Cobalamin-independent synthase, Catalytic domain</fullName>
    </submittedName>
</protein>
<dbReference type="Gene3D" id="3.20.20.210">
    <property type="match status" value="1"/>
</dbReference>
<gene>
    <name evidence="2" type="ORF">SAMN04489867_1772</name>
</gene>
<dbReference type="SUPFAM" id="SSF51726">
    <property type="entry name" value="UROD/MetE-like"/>
    <property type="match status" value="1"/>
</dbReference>
<dbReference type="EMBL" id="LT629711">
    <property type="protein sequence ID" value="SDP22114.1"/>
    <property type="molecule type" value="Genomic_DNA"/>
</dbReference>
<dbReference type="GO" id="GO:0003871">
    <property type="term" value="F:5-methyltetrahydropteroyltriglutamate-homocysteine S-methyltransferase activity"/>
    <property type="evidence" value="ECO:0007669"/>
    <property type="project" value="InterPro"/>
</dbReference>
<proteinExistence type="predicted"/>
<dbReference type="GO" id="GO:0009086">
    <property type="term" value="P:methionine biosynthetic process"/>
    <property type="evidence" value="ECO:0007669"/>
    <property type="project" value="InterPro"/>
</dbReference>
<name>A0A1H0QXY9_9MICO</name>
<dbReference type="Proteomes" id="UP000199077">
    <property type="component" value="Chromosome I"/>
</dbReference>
<accession>A0A1H0QXY9</accession>
<dbReference type="GO" id="GO:0008270">
    <property type="term" value="F:zinc ion binding"/>
    <property type="evidence" value="ECO:0007669"/>
    <property type="project" value="InterPro"/>
</dbReference>
<keyword evidence="3" id="KW-1185">Reference proteome</keyword>
<dbReference type="InterPro" id="IPR038071">
    <property type="entry name" value="UROD/MetE-like_sf"/>
</dbReference>
<organism evidence="2 3">
    <name type="scientific">Pedococcus dokdonensis</name>
    <dbReference type="NCBI Taxonomy" id="443156"/>
    <lineage>
        <taxon>Bacteria</taxon>
        <taxon>Bacillati</taxon>
        <taxon>Actinomycetota</taxon>
        <taxon>Actinomycetes</taxon>
        <taxon>Micrococcales</taxon>
        <taxon>Intrasporangiaceae</taxon>
        <taxon>Pedococcus</taxon>
    </lineage>
</organism>
<dbReference type="STRING" id="443156.SAMN04489867_1772"/>
<dbReference type="OrthoDB" id="5242426at2"/>
<evidence type="ECO:0000259" key="1">
    <source>
        <dbReference type="Pfam" id="PF01717"/>
    </source>
</evidence>
<dbReference type="AlphaFoldDB" id="A0A1H0QXY9"/>